<dbReference type="InterPro" id="IPR027417">
    <property type="entry name" value="P-loop_NTPase"/>
</dbReference>
<evidence type="ECO:0000256" key="5">
    <source>
        <dbReference type="ARBA" id="ARBA00022694"/>
    </source>
</evidence>
<evidence type="ECO:0000256" key="2">
    <source>
        <dbReference type="ARBA" id="ARBA00007599"/>
    </source>
</evidence>
<protein>
    <recommendedName>
        <fullName evidence="3">tRNA threonylcarbamoyladenosine biosynthesis protein TsaE</fullName>
    </recommendedName>
    <alternativeName>
        <fullName evidence="10">t(6)A37 threonylcarbamoyladenosine biosynthesis protein TsaE</fullName>
    </alternativeName>
</protein>
<reference evidence="11 12" key="1">
    <citation type="journal article" date="2023" name="Cell">
        <title>Genetic manipulation of Patescibacteria provides mechanistic insights into microbial dark matter and the epibiotic lifestyle.</title>
        <authorList>
            <person name="Wang Y."/>
            <person name="Gallagher L.A."/>
            <person name="Andrade P.A."/>
            <person name="Liu A."/>
            <person name="Humphreys I.R."/>
            <person name="Turkarslan S."/>
            <person name="Cutler K.J."/>
            <person name="Arrieta-Ortiz M.L."/>
            <person name="Li Y."/>
            <person name="Radey M.C."/>
            <person name="McLean J.S."/>
            <person name="Cong Q."/>
            <person name="Baker D."/>
            <person name="Baliga N.S."/>
            <person name="Peterson S.B."/>
            <person name="Mougous J.D."/>
        </authorList>
    </citation>
    <scope>NUCLEOTIDE SEQUENCE [LARGE SCALE GENOMIC DNA]</scope>
    <source>
        <strain evidence="11 12">ML1</strain>
    </source>
</reference>
<keyword evidence="8" id="KW-0067">ATP-binding</keyword>
<evidence type="ECO:0000256" key="10">
    <source>
        <dbReference type="ARBA" id="ARBA00032441"/>
    </source>
</evidence>
<sequence>MSGGAAAGLLTGRKVLLCHIRLLVQVICVQVYPANQNGIIPNMTSEIIVQTAEELIELGVTLGSLLRGGETIELVGDIGAGKTTLTKGLARGMEIAEEVQSPTFTLSRVYDAPNGRRLAHYDFYRLNNAGIMQAELAEAVQDAQTVTVIEWAAVVGDVLPDDTLRIAIRVQADDTRRLELEAGGKCSKHIVQELMK</sequence>
<keyword evidence="7" id="KW-0547">Nucleotide-binding</keyword>
<dbReference type="Proteomes" id="UP001177295">
    <property type="component" value="Chromosome"/>
</dbReference>
<evidence type="ECO:0000256" key="3">
    <source>
        <dbReference type="ARBA" id="ARBA00019010"/>
    </source>
</evidence>
<accession>A0ABY8WVK2</accession>
<proteinExistence type="inferred from homology"/>
<dbReference type="EMBL" id="CP124550">
    <property type="protein sequence ID" value="WIO46315.1"/>
    <property type="molecule type" value="Genomic_DNA"/>
</dbReference>
<evidence type="ECO:0000313" key="12">
    <source>
        <dbReference type="Proteomes" id="UP001177295"/>
    </source>
</evidence>
<evidence type="ECO:0000256" key="9">
    <source>
        <dbReference type="ARBA" id="ARBA00022842"/>
    </source>
</evidence>
<dbReference type="PANTHER" id="PTHR33540">
    <property type="entry name" value="TRNA THREONYLCARBAMOYLADENOSINE BIOSYNTHESIS PROTEIN TSAE"/>
    <property type="match status" value="1"/>
</dbReference>
<evidence type="ECO:0000256" key="1">
    <source>
        <dbReference type="ARBA" id="ARBA00004496"/>
    </source>
</evidence>
<dbReference type="NCBIfam" id="TIGR00150">
    <property type="entry name" value="T6A_YjeE"/>
    <property type="match status" value="1"/>
</dbReference>
<keyword evidence="9" id="KW-0460">Magnesium</keyword>
<dbReference type="SUPFAM" id="SSF52540">
    <property type="entry name" value="P-loop containing nucleoside triphosphate hydrolases"/>
    <property type="match status" value="1"/>
</dbReference>
<evidence type="ECO:0000256" key="4">
    <source>
        <dbReference type="ARBA" id="ARBA00022490"/>
    </source>
</evidence>
<evidence type="ECO:0000313" key="11">
    <source>
        <dbReference type="EMBL" id="WIO46315.1"/>
    </source>
</evidence>
<gene>
    <name evidence="11" type="ORF">SEML1_0714</name>
</gene>
<comment type="subcellular location">
    <subcellularLocation>
        <location evidence="1">Cytoplasm</location>
    </subcellularLocation>
</comment>
<dbReference type="PANTHER" id="PTHR33540:SF2">
    <property type="entry name" value="TRNA THREONYLCARBAMOYLADENOSINE BIOSYNTHESIS PROTEIN TSAE"/>
    <property type="match status" value="1"/>
</dbReference>
<keyword evidence="6" id="KW-0479">Metal-binding</keyword>
<name>A0ABY8WVK2_9BACT</name>
<dbReference type="Gene3D" id="3.40.50.300">
    <property type="entry name" value="P-loop containing nucleotide triphosphate hydrolases"/>
    <property type="match status" value="1"/>
</dbReference>
<dbReference type="Pfam" id="PF02367">
    <property type="entry name" value="TsaE"/>
    <property type="match status" value="1"/>
</dbReference>
<organism evidence="11 12">
    <name type="scientific">Candidatus Southlakia epibionticum</name>
    <dbReference type="NCBI Taxonomy" id="3043284"/>
    <lineage>
        <taxon>Bacteria</taxon>
        <taxon>Candidatus Saccharimonadota</taxon>
        <taxon>Candidatus Saccharimonadia</taxon>
        <taxon>Candidatus Saccharimonadales</taxon>
        <taxon>Candidatus Saccharimonadaceae</taxon>
        <taxon>Candidatus Southlakia</taxon>
    </lineage>
</organism>
<keyword evidence="5" id="KW-0819">tRNA processing</keyword>
<evidence type="ECO:0000256" key="7">
    <source>
        <dbReference type="ARBA" id="ARBA00022741"/>
    </source>
</evidence>
<evidence type="ECO:0000256" key="8">
    <source>
        <dbReference type="ARBA" id="ARBA00022840"/>
    </source>
</evidence>
<keyword evidence="12" id="KW-1185">Reference proteome</keyword>
<comment type="similarity">
    <text evidence="2">Belongs to the TsaE family.</text>
</comment>
<dbReference type="InterPro" id="IPR003442">
    <property type="entry name" value="T6A_TsaE"/>
</dbReference>
<keyword evidence="4" id="KW-0963">Cytoplasm</keyword>
<evidence type="ECO:0000256" key="6">
    <source>
        <dbReference type="ARBA" id="ARBA00022723"/>
    </source>
</evidence>